<evidence type="ECO:0000256" key="4">
    <source>
        <dbReference type="ARBA" id="ARBA00022679"/>
    </source>
</evidence>
<sequence length="413" mass="43912">MVFTQYIPGTIRLLKTCAPAHKLGSVLSNNSSQFCRLFSKFRGSCSRSGILFGANILRCEASHSNFEDNLLQAASTLASSGISPEGLEAFSNSTVPCNLRCTISGLAGDEVNDLADILLSFGASSTSISEHRADGEPEQEIMVDGKWTPKQLWDRCSLTALFPVEHDVAGTLRAARDALGREQDLEASVEEVLDEEWEAAIRASYKPFEVESGLWVVPQWCEAPDPAATNVLLEPGLAFGTGEHPTTRLCLSALRRRVAGGESVMDYGTGSGVLAIAALLLGAGAAVGTDTEPFSITAAGRNAAINGVADRLALFRCGSDLREPEPLKQAGHPLRQFDVVVANILQGPLLDLAPRLLGYLRPGGLLLLSGVTAEQAETIAQAYGSELESGSLWTEQLDSWALVGGIKCRDKGP</sequence>
<keyword evidence="4 9" id="KW-0808">Transferase</keyword>
<keyword evidence="2" id="KW-0963">Cytoplasm</keyword>
<organism evidence="9">
    <name type="scientific">Tetraselmis sp. GSL018</name>
    <dbReference type="NCBI Taxonomy" id="582737"/>
    <lineage>
        <taxon>Eukaryota</taxon>
        <taxon>Viridiplantae</taxon>
        <taxon>Chlorophyta</taxon>
        <taxon>core chlorophytes</taxon>
        <taxon>Chlorodendrophyceae</taxon>
        <taxon>Chlorodendrales</taxon>
        <taxon>Chlorodendraceae</taxon>
        <taxon>Tetraselmis</taxon>
    </lineage>
</organism>
<dbReference type="SUPFAM" id="SSF53335">
    <property type="entry name" value="S-adenosyl-L-methionine-dependent methyltransferases"/>
    <property type="match status" value="1"/>
</dbReference>
<name>A0A061SA25_9CHLO</name>
<dbReference type="Pfam" id="PF06325">
    <property type="entry name" value="PrmA"/>
    <property type="match status" value="1"/>
</dbReference>
<protein>
    <recommendedName>
        <fullName evidence="8">ETFB lysine methyltransferase</fullName>
    </recommendedName>
    <alternativeName>
        <fullName evidence="7">Protein N-lysine methyltransferase METTL20</fullName>
    </alternativeName>
</protein>
<dbReference type="InterPro" id="IPR004498">
    <property type="entry name" value="Ribosomal_PrmA_MeTrfase"/>
</dbReference>
<keyword evidence="9" id="KW-0687">Ribonucleoprotein</keyword>
<evidence type="ECO:0000256" key="3">
    <source>
        <dbReference type="ARBA" id="ARBA00022603"/>
    </source>
</evidence>
<gene>
    <name evidence="9" type="primary">PRMA</name>
    <name evidence="9" type="ORF">TSPGSL018_6628</name>
</gene>
<dbReference type="Gene3D" id="3.40.50.150">
    <property type="entry name" value="Vaccinia Virus protein VP39"/>
    <property type="match status" value="1"/>
</dbReference>
<keyword evidence="9" id="KW-0689">Ribosomal protein</keyword>
<dbReference type="HAMAP" id="MF_00735">
    <property type="entry name" value="Methyltr_PrmA"/>
    <property type="match status" value="1"/>
</dbReference>
<reference evidence="9" key="1">
    <citation type="submission" date="2014-05" db="EMBL/GenBank/DDBJ databases">
        <title>The transcriptome of the halophilic microalga Tetraselmis sp. GSL018 isolated from the Great Salt Lake, Utah.</title>
        <authorList>
            <person name="Jinkerson R.E."/>
            <person name="D'Adamo S."/>
            <person name="Posewitz M.C."/>
        </authorList>
    </citation>
    <scope>NUCLEOTIDE SEQUENCE</scope>
    <source>
        <strain evidence="9">GSL018</strain>
    </source>
</reference>
<evidence type="ECO:0000313" key="9">
    <source>
        <dbReference type="EMBL" id="JAC82022.1"/>
    </source>
</evidence>
<evidence type="ECO:0000256" key="7">
    <source>
        <dbReference type="ARBA" id="ARBA00041867"/>
    </source>
</evidence>
<dbReference type="GO" id="GO:0016279">
    <property type="term" value="F:protein-lysine N-methyltransferase activity"/>
    <property type="evidence" value="ECO:0007669"/>
    <property type="project" value="TreeGrafter"/>
</dbReference>
<dbReference type="GO" id="GO:0032259">
    <property type="term" value="P:methylation"/>
    <property type="evidence" value="ECO:0007669"/>
    <property type="project" value="UniProtKB-KW"/>
</dbReference>
<comment type="similarity">
    <text evidence="1">Belongs to the methyltransferase superfamily. PrmA family.</text>
</comment>
<keyword evidence="3 9" id="KW-0489">Methyltransferase</keyword>
<evidence type="ECO:0000256" key="1">
    <source>
        <dbReference type="ARBA" id="ARBA00009741"/>
    </source>
</evidence>
<dbReference type="PANTHER" id="PTHR43648">
    <property type="entry name" value="ELECTRON TRANSFER FLAVOPROTEIN BETA SUBUNIT LYSINE METHYLTRANSFERASE"/>
    <property type="match status" value="1"/>
</dbReference>
<keyword evidence="5" id="KW-0949">S-adenosyl-L-methionine</keyword>
<dbReference type="InterPro" id="IPR050078">
    <property type="entry name" value="Ribosomal_L11_MeTrfase_PrmA"/>
</dbReference>
<evidence type="ECO:0000256" key="6">
    <source>
        <dbReference type="ARBA" id="ARBA00037932"/>
    </source>
</evidence>
<dbReference type="GO" id="GO:0005840">
    <property type="term" value="C:ribosome"/>
    <property type="evidence" value="ECO:0007669"/>
    <property type="project" value="UniProtKB-KW"/>
</dbReference>
<evidence type="ECO:0000256" key="8">
    <source>
        <dbReference type="ARBA" id="ARBA00042266"/>
    </source>
</evidence>
<dbReference type="NCBIfam" id="TIGR00406">
    <property type="entry name" value="prmA"/>
    <property type="match status" value="1"/>
</dbReference>
<proteinExistence type="inferred from homology"/>
<comment type="similarity">
    <text evidence="6">Belongs to the methyltransferase superfamily. ETFBKMT family.</text>
</comment>
<dbReference type="EMBL" id="GBEZ01003091">
    <property type="protein sequence ID" value="JAC82022.1"/>
    <property type="molecule type" value="Transcribed_RNA"/>
</dbReference>
<accession>A0A061SA25</accession>
<evidence type="ECO:0000256" key="5">
    <source>
        <dbReference type="ARBA" id="ARBA00022691"/>
    </source>
</evidence>
<dbReference type="PANTHER" id="PTHR43648:SF1">
    <property type="entry name" value="ELECTRON TRANSFER FLAVOPROTEIN BETA SUBUNIT LYSINE METHYLTRANSFERASE"/>
    <property type="match status" value="1"/>
</dbReference>
<dbReference type="InterPro" id="IPR029063">
    <property type="entry name" value="SAM-dependent_MTases_sf"/>
</dbReference>
<evidence type="ECO:0000256" key="2">
    <source>
        <dbReference type="ARBA" id="ARBA00022490"/>
    </source>
</evidence>
<dbReference type="AlphaFoldDB" id="A0A061SA25"/>